<dbReference type="AlphaFoldDB" id="A0A316W662"/>
<dbReference type="InParanoid" id="A0A316W662"/>
<sequence length="242" mass="26612">MTAQEASPLPGQGIVTSDAKPTSAEGRKAVTSQYTASLCTTRAMVEKALAVRLEVFCDEQGYDPNTDVDDRERISAHFILHKKSTPEHAEGTIRITPYPIPPSPEEKGDKFPAGFKSPQDDELSESFRKTARGGDPKAGAKISRVAIAKEARGLGLGSTMMQAVEDWLLQVLQGDSNEPALPSVELVLSAQVIAKGFYDKLGFTSDNVVYDEEGEPHQWYTKQKLVESRIIYLYIYPFARSD</sequence>
<dbReference type="EMBL" id="KZ819372">
    <property type="protein sequence ID" value="PWN43145.1"/>
    <property type="molecule type" value="Genomic_DNA"/>
</dbReference>
<dbReference type="InterPro" id="IPR016181">
    <property type="entry name" value="Acyl_CoA_acyltransferase"/>
</dbReference>
<dbReference type="UniPathway" id="UPA00113">
    <property type="reaction ID" value="UER00529"/>
</dbReference>
<reference evidence="3 4" key="1">
    <citation type="journal article" date="2018" name="Mol. Biol. Evol.">
        <title>Broad Genomic Sampling Reveals a Smut Pathogenic Ancestry of the Fungal Clade Ustilaginomycotina.</title>
        <authorList>
            <person name="Kijpornyongpan T."/>
            <person name="Mondo S.J."/>
            <person name="Barry K."/>
            <person name="Sandor L."/>
            <person name="Lee J."/>
            <person name="Lipzen A."/>
            <person name="Pangilinan J."/>
            <person name="LaButti K."/>
            <person name="Hainaut M."/>
            <person name="Henrissat B."/>
            <person name="Grigoriev I.V."/>
            <person name="Spatafora J.W."/>
            <person name="Aime M.C."/>
        </authorList>
    </citation>
    <scope>NUCLEOTIDE SEQUENCE [LARGE SCALE GENOMIC DNA]</scope>
    <source>
        <strain evidence="3 4">MCA 4658</strain>
    </source>
</reference>
<name>A0A316W662_9BASI</name>
<protein>
    <recommendedName>
        <fullName evidence="2">N-acetyltransferase domain-containing protein</fullName>
    </recommendedName>
</protein>
<keyword evidence="4" id="KW-1185">Reference proteome</keyword>
<dbReference type="GO" id="GO:0016747">
    <property type="term" value="F:acyltransferase activity, transferring groups other than amino-acyl groups"/>
    <property type="evidence" value="ECO:0007669"/>
    <property type="project" value="InterPro"/>
</dbReference>
<dbReference type="CDD" id="cd04301">
    <property type="entry name" value="NAT_SF"/>
    <property type="match status" value="1"/>
</dbReference>
<evidence type="ECO:0000259" key="2">
    <source>
        <dbReference type="PROSITE" id="PS51186"/>
    </source>
</evidence>
<proteinExistence type="predicted"/>
<feature type="region of interest" description="Disordered" evidence="1">
    <location>
        <begin position="99"/>
        <end position="123"/>
    </location>
</feature>
<dbReference type="Gene3D" id="3.40.630.30">
    <property type="match status" value="1"/>
</dbReference>
<dbReference type="GO" id="GO:0006048">
    <property type="term" value="P:UDP-N-acetylglucosamine biosynthetic process"/>
    <property type="evidence" value="ECO:0007669"/>
    <property type="project" value="UniProtKB-UniPathway"/>
</dbReference>
<organism evidence="3 4">
    <name type="scientific">Ceraceosorus guamensis</name>
    <dbReference type="NCBI Taxonomy" id="1522189"/>
    <lineage>
        <taxon>Eukaryota</taxon>
        <taxon>Fungi</taxon>
        <taxon>Dikarya</taxon>
        <taxon>Basidiomycota</taxon>
        <taxon>Ustilaginomycotina</taxon>
        <taxon>Exobasidiomycetes</taxon>
        <taxon>Ceraceosorales</taxon>
        <taxon>Ceraceosoraceae</taxon>
        <taxon>Ceraceosorus</taxon>
    </lineage>
</organism>
<evidence type="ECO:0000313" key="4">
    <source>
        <dbReference type="Proteomes" id="UP000245783"/>
    </source>
</evidence>
<dbReference type="OrthoDB" id="329272at2759"/>
<dbReference type="InterPro" id="IPR000182">
    <property type="entry name" value="GNAT_dom"/>
</dbReference>
<feature type="domain" description="N-acetyltransferase" evidence="2">
    <location>
        <begin position="79"/>
        <end position="227"/>
    </location>
</feature>
<dbReference type="Pfam" id="PF13508">
    <property type="entry name" value="Acetyltransf_7"/>
    <property type="match status" value="1"/>
</dbReference>
<gene>
    <name evidence="3" type="ORF">IE81DRAFT_340885</name>
</gene>
<dbReference type="SUPFAM" id="SSF55729">
    <property type="entry name" value="Acyl-CoA N-acyltransferases (Nat)"/>
    <property type="match status" value="1"/>
</dbReference>
<evidence type="ECO:0000313" key="3">
    <source>
        <dbReference type="EMBL" id="PWN43145.1"/>
    </source>
</evidence>
<accession>A0A316W662</accession>
<dbReference type="STRING" id="1522189.A0A316W662"/>
<dbReference type="Proteomes" id="UP000245783">
    <property type="component" value="Unassembled WGS sequence"/>
</dbReference>
<dbReference type="GeneID" id="37037496"/>
<evidence type="ECO:0000256" key="1">
    <source>
        <dbReference type="SAM" id="MobiDB-lite"/>
    </source>
</evidence>
<dbReference type="PROSITE" id="PS51186">
    <property type="entry name" value="GNAT"/>
    <property type="match status" value="1"/>
</dbReference>
<dbReference type="RefSeq" id="XP_025370305.1">
    <property type="nucleotide sequence ID" value="XM_025515626.1"/>
</dbReference>
<feature type="region of interest" description="Disordered" evidence="1">
    <location>
        <begin position="1"/>
        <end position="29"/>
    </location>
</feature>